<reference evidence="1" key="2">
    <citation type="submission" date="2015-07" db="EMBL/GenBank/DDBJ databases">
        <title>Plasmids, circular viruses and viroids from rat gut.</title>
        <authorList>
            <person name="Jorgensen T.J."/>
            <person name="Hansen M.A."/>
            <person name="Xu Z."/>
            <person name="Tabak M.A."/>
            <person name="Sorensen S.J."/>
            <person name="Hansen L.H."/>
        </authorList>
    </citation>
    <scope>NUCLEOTIDE SEQUENCE</scope>
    <source>
        <plasmid evidence="1">pRGFK1778</plasmid>
    </source>
</reference>
<proteinExistence type="predicted"/>
<protein>
    <submittedName>
        <fullName evidence="1">Uncharacterized protein</fullName>
    </submittedName>
</protein>
<dbReference type="AlphaFoldDB" id="A0A0H5Q903"/>
<name>A0A0H5Q903_9ZZZZ</name>
<reference evidence="1" key="1">
    <citation type="submission" date="2015-06" db="EMBL/GenBank/DDBJ databases">
        <authorList>
            <person name="Joergensen T."/>
        </authorList>
    </citation>
    <scope>NUCLEOTIDE SEQUENCE</scope>
    <source>
        <plasmid evidence="1">pRGFK1778</plasmid>
    </source>
</reference>
<sequence>MQNIQKVNNLLTDLYNSLNNQEARNAVQVAYNKINKPDKISAKCKEVPEAVEKMKRVFSRLSLSKECHFTRSQEELVSKLTVFTRKSFQKGFDGLVYADTWFI</sequence>
<organism evidence="1">
    <name type="scientific">uncultured prokaryote</name>
    <dbReference type="NCBI Taxonomy" id="198431"/>
    <lineage>
        <taxon>unclassified sequences</taxon>
        <taxon>environmental samples</taxon>
    </lineage>
</organism>
<dbReference type="EMBL" id="LN854278">
    <property type="protein sequence ID" value="CRY97859.1"/>
    <property type="molecule type" value="Genomic_DNA"/>
</dbReference>
<geneLocation type="plasmid" evidence="1">
    <name>pRGFK1778</name>
</geneLocation>
<evidence type="ECO:0000313" key="1">
    <source>
        <dbReference type="EMBL" id="CRY97859.1"/>
    </source>
</evidence>
<keyword evidence="1" id="KW-0614">Plasmid</keyword>
<accession>A0A0H5Q903</accession>